<evidence type="ECO:0000313" key="7">
    <source>
        <dbReference type="EMBL" id="KAJ2796186.1"/>
    </source>
</evidence>
<dbReference type="GO" id="GO:0048254">
    <property type="term" value="P:snoRNA localization"/>
    <property type="evidence" value="ECO:0007669"/>
    <property type="project" value="TreeGrafter"/>
</dbReference>
<dbReference type="EMBL" id="JANBUO010001973">
    <property type="protein sequence ID" value="KAJ2796186.1"/>
    <property type="molecule type" value="Genomic_DNA"/>
</dbReference>
<keyword evidence="1" id="KW-0479">Metal-binding</keyword>
<name>A0A9W8HWE0_9FUNG</name>
<proteinExistence type="predicted"/>
<reference evidence="7" key="1">
    <citation type="submission" date="2022-07" db="EMBL/GenBank/DDBJ databases">
        <title>Phylogenomic reconstructions and comparative analyses of Kickxellomycotina fungi.</title>
        <authorList>
            <person name="Reynolds N.K."/>
            <person name="Stajich J.E."/>
            <person name="Barry K."/>
            <person name="Grigoriev I.V."/>
            <person name="Crous P."/>
            <person name="Smith M.E."/>
        </authorList>
    </citation>
    <scope>NUCLEOTIDE SEQUENCE</scope>
    <source>
        <strain evidence="7">NRRL 1565</strain>
    </source>
</reference>
<comment type="caution">
    <text evidence="7">The sequence shown here is derived from an EMBL/GenBank/DDBJ whole genome shotgun (WGS) entry which is preliminary data.</text>
</comment>
<evidence type="ECO:0000256" key="3">
    <source>
        <dbReference type="ARBA" id="ARBA00022833"/>
    </source>
</evidence>
<dbReference type="InterPro" id="IPR051639">
    <property type="entry name" value="BCD1"/>
</dbReference>
<feature type="compositionally biased region" description="Basic and acidic residues" evidence="5">
    <location>
        <begin position="78"/>
        <end position="90"/>
    </location>
</feature>
<dbReference type="Gene3D" id="3.30.60.190">
    <property type="match status" value="1"/>
</dbReference>
<dbReference type="InterPro" id="IPR007529">
    <property type="entry name" value="Znf_HIT"/>
</dbReference>
<dbReference type="CDD" id="cd23024">
    <property type="entry name" value="zf-HIT_ZNHIT2-3"/>
    <property type="match status" value="1"/>
</dbReference>
<organism evidence="7 8">
    <name type="scientific">Coemansia guatemalensis</name>
    <dbReference type="NCBI Taxonomy" id="2761395"/>
    <lineage>
        <taxon>Eukaryota</taxon>
        <taxon>Fungi</taxon>
        <taxon>Fungi incertae sedis</taxon>
        <taxon>Zoopagomycota</taxon>
        <taxon>Kickxellomycotina</taxon>
        <taxon>Kickxellomycetes</taxon>
        <taxon>Kickxellales</taxon>
        <taxon>Kickxellaceae</taxon>
        <taxon>Coemansia</taxon>
    </lineage>
</organism>
<evidence type="ECO:0000256" key="4">
    <source>
        <dbReference type="PROSITE-ProRule" id="PRU00453"/>
    </source>
</evidence>
<dbReference type="PANTHER" id="PTHR13483:SF11">
    <property type="entry name" value="ZINC FINGER HIT DOMAIN-CONTAINING PROTEIN 3"/>
    <property type="match status" value="1"/>
</dbReference>
<evidence type="ECO:0000259" key="6">
    <source>
        <dbReference type="PROSITE" id="PS51083"/>
    </source>
</evidence>
<sequence length="147" mass="16213">MVGKLCTVCDEAVSKYKCPKCEAGYCSVGCFRIHKSEPCVSSADRHAAAQSTSVEARKDSAAGGRDANSNDDEDDDEEKQHRLTPEDLQKLDSSIAVKELLADPRTRALLEAVRRDANPTQAIRMHRQRPDFEQLVQAMLDATAGHR</sequence>
<keyword evidence="8" id="KW-1185">Reference proteome</keyword>
<protein>
    <recommendedName>
        <fullName evidence="6">HIT-type domain-containing protein</fullName>
    </recommendedName>
</protein>
<accession>A0A9W8HWE0</accession>
<evidence type="ECO:0000256" key="1">
    <source>
        <dbReference type="ARBA" id="ARBA00022723"/>
    </source>
</evidence>
<dbReference type="PROSITE" id="PS51083">
    <property type="entry name" value="ZF_HIT"/>
    <property type="match status" value="1"/>
</dbReference>
<dbReference type="Pfam" id="PF04438">
    <property type="entry name" value="zf-HIT"/>
    <property type="match status" value="1"/>
</dbReference>
<dbReference type="OrthoDB" id="18412at2759"/>
<keyword evidence="3" id="KW-0862">Zinc</keyword>
<dbReference type="Proteomes" id="UP001140094">
    <property type="component" value="Unassembled WGS sequence"/>
</dbReference>
<dbReference type="SUPFAM" id="SSF144232">
    <property type="entry name" value="HIT/MYND zinc finger-like"/>
    <property type="match status" value="1"/>
</dbReference>
<gene>
    <name evidence="7" type="ORF">H4R20_005613</name>
</gene>
<dbReference type="AlphaFoldDB" id="A0A9W8HWE0"/>
<evidence type="ECO:0000256" key="5">
    <source>
        <dbReference type="SAM" id="MobiDB-lite"/>
    </source>
</evidence>
<dbReference type="GO" id="GO:0005634">
    <property type="term" value="C:nucleus"/>
    <property type="evidence" value="ECO:0007669"/>
    <property type="project" value="TreeGrafter"/>
</dbReference>
<feature type="domain" description="HIT-type" evidence="6">
    <location>
        <begin position="6"/>
        <end position="39"/>
    </location>
</feature>
<dbReference type="GO" id="GO:0070761">
    <property type="term" value="C:pre-snoRNP complex"/>
    <property type="evidence" value="ECO:0007669"/>
    <property type="project" value="TreeGrafter"/>
</dbReference>
<dbReference type="GO" id="GO:0000463">
    <property type="term" value="P:maturation of LSU-rRNA from tricistronic rRNA transcript (SSU-rRNA, 5.8S rRNA, LSU-rRNA)"/>
    <property type="evidence" value="ECO:0007669"/>
    <property type="project" value="TreeGrafter"/>
</dbReference>
<dbReference type="GO" id="GO:0000492">
    <property type="term" value="P:box C/D snoRNP assembly"/>
    <property type="evidence" value="ECO:0007669"/>
    <property type="project" value="TreeGrafter"/>
</dbReference>
<dbReference type="PANTHER" id="PTHR13483">
    <property type="entry name" value="BOX C_D SNORNA PROTEIN 1-RELATED"/>
    <property type="match status" value="1"/>
</dbReference>
<evidence type="ECO:0000256" key="2">
    <source>
        <dbReference type="ARBA" id="ARBA00022771"/>
    </source>
</evidence>
<dbReference type="GO" id="GO:0008270">
    <property type="term" value="F:zinc ion binding"/>
    <property type="evidence" value="ECO:0007669"/>
    <property type="project" value="UniProtKB-UniRule"/>
</dbReference>
<evidence type="ECO:0000313" key="8">
    <source>
        <dbReference type="Proteomes" id="UP001140094"/>
    </source>
</evidence>
<keyword evidence="2 4" id="KW-0863">Zinc-finger</keyword>
<feature type="region of interest" description="Disordered" evidence="5">
    <location>
        <begin position="42"/>
        <end position="90"/>
    </location>
</feature>